<keyword evidence="5 6" id="KW-0472">Membrane</keyword>
<sequence>QPILLQMLEPLGQKGVEIATKINDFVSNVNVGVLGAIGLIVLIYTSISLMNKIEEALNFTWKVKTSRNLVNRLRHYVSLIVLGPILIFTAVGLWVSLLDTSWIKALFSIETINPAFGFFSSHLSKLISVIGFTFVYIIIPNTHVKPKIALFTAIITAFCWHITGAIFAAFVVNSSSQAAIYSAFASLLVFMLWMYASWLILLFGSRIAFYIQYPQQARYSHHAKTLSPMITEALALSAIRLITKRFYSRQPALTLSKIAEKMKVSDSYIDDILKVLQAHQFIVTDSEQPPRYILSCAAEEVKVSDVKEAIMQGDASQQRLMKDLLKGNQALQSNISTSSLFNDDMMSLKDFAIH</sequence>
<accession>A0A7V2T0C6</accession>
<protein>
    <submittedName>
        <fullName evidence="7">YihY family inner membrane protein</fullName>
    </submittedName>
</protein>
<evidence type="ECO:0000256" key="1">
    <source>
        <dbReference type="ARBA" id="ARBA00004651"/>
    </source>
</evidence>
<evidence type="ECO:0000313" key="7">
    <source>
        <dbReference type="EMBL" id="HFC92350.1"/>
    </source>
</evidence>
<dbReference type="PANTHER" id="PTHR30213:SF0">
    <property type="entry name" value="UPF0761 MEMBRANE PROTEIN YIHY"/>
    <property type="match status" value="1"/>
</dbReference>
<proteinExistence type="predicted"/>
<feature type="non-terminal residue" evidence="7">
    <location>
        <position position="1"/>
    </location>
</feature>
<evidence type="ECO:0000256" key="5">
    <source>
        <dbReference type="ARBA" id="ARBA00023136"/>
    </source>
</evidence>
<feature type="transmembrane region" description="Helical" evidence="6">
    <location>
        <begin position="178"/>
        <end position="203"/>
    </location>
</feature>
<dbReference type="InterPro" id="IPR036388">
    <property type="entry name" value="WH-like_DNA-bd_sf"/>
</dbReference>
<comment type="subcellular location">
    <subcellularLocation>
        <location evidence="1">Cell membrane</location>
        <topology evidence="1">Multi-pass membrane protein</topology>
    </subcellularLocation>
</comment>
<dbReference type="Proteomes" id="UP000885750">
    <property type="component" value="Unassembled WGS sequence"/>
</dbReference>
<keyword evidence="4 6" id="KW-1133">Transmembrane helix</keyword>
<dbReference type="SUPFAM" id="SSF46785">
    <property type="entry name" value="Winged helix' DNA-binding domain"/>
    <property type="match status" value="1"/>
</dbReference>
<gene>
    <name evidence="7" type="ORF">ENJ51_06005</name>
</gene>
<feature type="transmembrane region" description="Helical" evidence="6">
    <location>
        <begin position="31"/>
        <end position="53"/>
    </location>
</feature>
<keyword evidence="2" id="KW-1003">Cell membrane</keyword>
<dbReference type="InterPro" id="IPR036390">
    <property type="entry name" value="WH_DNA-bd_sf"/>
</dbReference>
<organism evidence="7">
    <name type="scientific">Leucothrix mucor</name>
    <dbReference type="NCBI Taxonomy" id="45248"/>
    <lineage>
        <taxon>Bacteria</taxon>
        <taxon>Pseudomonadati</taxon>
        <taxon>Pseudomonadota</taxon>
        <taxon>Gammaproteobacteria</taxon>
        <taxon>Thiotrichales</taxon>
        <taxon>Thiotrichaceae</taxon>
        <taxon>Leucothrix</taxon>
    </lineage>
</organism>
<name>A0A7V2T0C6_LEUMU</name>
<dbReference type="PANTHER" id="PTHR30213">
    <property type="entry name" value="INNER MEMBRANE PROTEIN YHJD"/>
    <property type="match status" value="1"/>
</dbReference>
<keyword evidence="3 6" id="KW-0812">Transmembrane</keyword>
<reference evidence="7" key="1">
    <citation type="journal article" date="2020" name="mSystems">
        <title>Genome- and Community-Level Interaction Insights into Carbon Utilization and Element Cycling Functions of Hydrothermarchaeota in Hydrothermal Sediment.</title>
        <authorList>
            <person name="Zhou Z."/>
            <person name="Liu Y."/>
            <person name="Xu W."/>
            <person name="Pan J."/>
            <person name="Luo Z.H."/>
            <person name="Li M."/>
        </authorList>
    </citation>
    <scope>NUCLEOTIDE SEQUENCE [LARGE SCALE GENOMIC DNA]</scope>
    <source>
        <strain evidence="7">HyVt-493</strain>
    </source>
</reference>
<dbReference type="GO" id="GO:0005886">
    <property type="term" value="C:plasma membrane"/>
    <property type="evidence" value="ECO:0007669"/>
    <property type="project" value="UniProtKB-SubCell"/>
</dbReference>
<dbReference type="InterPro" id="IPR017039">
    <property type="entry name" value="Virul_fac_BrkB"/>
</dbReference>
<feature type="transmembrane region" description="Helical" evidence="6">
    <location>
        <begin position="73"/>
        <end position="95"/>
    </location>
</feature>
<dbReference type="Pfam" id="PF03631">
    <property type="entry name" value="Virul_fac_BrkB"/>
    <property type="match status" value="1"/>
</dbReference>
<dbReference type="Gene3D" id="1.10.10.10">
    <property type="entry name" value="Winged helix-like DNA-binding domain superfamily/Winged helix DNA-binding domain"/>
    <property type="match status" value="1"/>
</dbReference>
<dbReference type="NCBIfam" id="TIGR00765">
    <property type="entry name" value="yihY_not_rbn"/>
    <property type="match status" value="1"/>
</dbReference>
<dbReference type="AlphaFoldDB" id="A0A7V2T0C6"/>
<feature type="transmembrane region" description="Helical" evidence="6">
    <location>
        <begin position="115"/>
        <end position="139"/>
    </location>
</feature>
<dbReference type="EMBL" id="DRMS01000228">
    <property type="protein sequence ID" value="HFC92350.1"/>
    <property type="molecule type" value="Genomic_DNA"/>
</dbReference>
<evidence type="ECO:0000256" key="6">
    <source>
        <dbReference type="SAM" id="Phobius"/>
    </source>
</evidence>
<feature type="transmembrane region" description="Helical" evidence="6">
    <location>
        <begin position="148"/>
        <end position="172"/>
    </location>
</feature>
<evidence type="ECO:0000256" key="3">
    <source>
        <dbReference type="ARBA" id="ARBA00022692"/>
    </source>
</evidence>
<evidence type="ECO:0000256" key="2">
    <source>
        <dbReference type="ARBA" id="ARBA00022475"/>
    </source>
</evidence>
<comment type="caution">
    <text evidence="7">The sequence shown here is derived from an EMBL/GenBank/DDBJ whole genome shotgun (WGS) entry which is preliminary data.</text>
</comment>
<evidence type="ECO:0000256" key="4">
    <source>
        <dbReference type="ARBA" id="ARBA00022989"/>
    </source>
</evidence>